<protein>
    <recommendedName>
        <fullName evidence="2">CHK kinase-like domain-containing protein</fullName>
    </recommendedName>
</protein>
<feature type="domain" description="CHK kinase-like" evidence="2">
    <location>
        <begin position="179"/>
        <end position="377"/>
    </location>
</feature>
<evidence type="ECO:0000313" key="3">
    <source>
        <dbReference type="EnsemblMetazoa" id="GPPI017714-PA"/>
    </source>
</evidence>
<dbReference type="AlphaFoldDB" id="A0A1B0B3L1"/>
<dbReference type="EnsemblMetazoa" id="GPPI017714-RA">
    <property type="protein sequence ID" value="GPPI017714-PA"/>
    <property type="gene ID" value="GPPI017714"/>
</dbReference>
<dbReference type="Proteomes" id="UP000092460">
    <property type="component" value="Unassembled WGS sequence"/>
</dbReference>
<dbReference type="InterPro" id="IPR011009">
    <property type="entry name" value="Kinase-like_dom_sf"/>
</dbReference>
<dbReference type="PANTHER" id="PTHR11012">
    <property type="entry name" value="PROTEIN KINASE-LIKE DOMAIN-CONTAINING"/>
    <property type="match status" value="1"/>
</dbReference>
<keyword evidence="4" id="KW-1185">Reference proteome</keyword>
<reference evidence="4" key="1">
    <citation type="submission" date="2015-01" db="EMBL/GenBank/DDBJ databases">
        <authorList>
            <person name="Aksoy S."/>
            <person name="Warren W."/>
            <person name="Wilson R.K."/>
        </authorList>
    </citation>
    <scope>NUCLEOTIDE SEQUENCE [LARGE SCALE GENOMIC DNA]</scope>
    <source>
        <strain evidence="4">IAEA</strain>
    </source>
</reference>
<dbReference type="SUPFAM" id="SSF56112">
    <property type="entry name" value="Protein kinase-like (PK-like)"/>
    <property type="match status" value="1"/>
</dbReference>
<sequence>MANTVNNNNNNGNSAMSTTTTSSIATTAQCPEMVNEGNNIDSEEISPKIFKFFHRLAAEKGFKEYELITRPISEFGENSYGLVLQMTMKALTSNDLEIATSKELISIVKISPKHPARRAQMHVADFYAKEVLMYEQVFGEYRKLYEERLQALNYPNESLPFNVVPDMLYYSLEPNNEFIIFEDLSISGYKTNARMQMPTYNLVMETFRSVAQLHALSFVLQARKPQKFNALIAKIKEDLFIENMATVTVEFGKRYIKRARNLLLQDPKHQQKHIEILHKVEDNLCKILPDCVKGAKAAPYSVICHGDFWNNNVLYKYDINNQAVSAKLIDFQISRYSVPVLDLIHYLYTCTEKELRDKYFWEFMGAYYEALEKHLRFYDLDVNQIYPRSIFKQQLRDYGIYGFYIAAFSIPFFISNKNEIPDFDVVADAVKSISPSSSSSISTCSSLSSSDEELMEEYRMSNEMAHLPNEKCLEILDEYDMLTERTAPVFKKRMMGIVEDLIKYEMLDNILKL</sequence>
<name>A0A1B0B3L1_9MUSC</name>
<dbReference type="InterPro" id="IPR004119">
    <property type="entry name" value="EcKL"/>
</dbReference>
<feature type="region of interest" description="Disordered" evidence="1">
    <location>
        <begin position="1"/>
        <end position="23"/>
    </location>
</feature>
<proteinExistence type="predicted"/>
<dbReference type="Pfam" id="PF02958">
    <property type="entry name" value="EcKL"/>
    <property type="match status" value="1"/>
</dbReference>
<reference evidence="3" key="2">
    <citation type="submission" date="2020-05" db="UniProtKB">
        <authorList>
            <consortium name="EnsemblMetazoa"/>
        </authorList>
    </citation>
    <scope>IDENTIFICATION</scope>
    <source>
        <strain evidence="3">IAEA</strain>
    </source>
</reference>
<accession>A0A1B0B3L1</accession>
<dbReference type="Gene3D" id="3.90.1200.10">
    <property type="match status" value="1"/>
</dbReference>
<dbReference type="SMART" id="SM00587">
    <property type="entry name" value="CHK"/>
    <property type="match status" value="1"/>
</dbReference>
<dbReference type="EMBL" id="JXJN01007892">
    <property type="status" value="NOT_ANNOTATED_CDS"/>
    <property type="molecule type" value="Genomic_DNA"/>
</dbReference>
<dbReference type="PANTHER" id="PTHR11012:SF48">
    <property type="entry name" value="CHK KINASE-LIKE DOMAIN-CONTAINING PROTEIN-RELATED"/>
    <property type="match status" value="1"/>
</dbReference>
<dbReference type="VEuPathDB" id="VectorBase:GPPI017714"/>
<evidence type="ECO:0000259" key="2">
    <source>
        <dbReference type="SMART" id="SM00587"/>
    </source>
</evidence>
<organism evidence="3 4">
    <name type="scientific">Glossina palpalis gambiensis</name>
    <dbReference type="NCBI Taxonomy" id="67801"/>
    <lineage>
        <taxon>Eukaryota</taxon>
        <taxon>Metazoa</taxon>
        <taxon>Ecdysozoa</taxon>
        <taxon>Arthropoda</taxon>
        <taxon>Hexapoda</taxon>
        <taxon>Insecta</taxon>
        <taxon>Pterygota</taxon>
        <taxon>Neoptera</taxon>
        <taxon>Endopterygota</taxon>
        <taxon>Diptera</taxon>
        <taxon>Brachycera</taxon>
        <taxon>Muscomorpha</taxon>
        <taxon>Hippoboscoidea</taxon>
        <taxon>Glossinidae</taxon>
        <taxon>Glossina</taxon>
    </lineage>
</organism>
<dbReference type="InterPro" id="IPR015897">
    <property type="entry name" value="CHK_kinase-like"/>
</dbReference>
<dbReference type="STRING" id="67801.A0A1B0B3L1"/>
<evidence type="ECO:0000256" key="1">
    <source>
        <dbReference type="SAM" id="MobiDB-lite"/>
    </source>
</evidence>
<evidence type="ECO:0000313" key="4">
    <source>
        <dbReference type="Proteomes" id="UP000092460"/>
    </source>
</evidence>